<dbReference type="VEuPathDB" id="ToxoDB:EPH_0002980"/>
<dbReference type="Pfam" id="PF24573">
    <property type="entry name" value="HEAT_DAAF5"/>
    <property type="match status" value="1"/>
</dbReference>
<gene>
    <name evidence="3" type="ORF">EPH_0002980</name>
</gene>
<sequence length="1353" mass="150708">MDAAERVWQELKQANSVRSSGGRLPLASLQFRRRKGKCPLQDKICSIHQALAALSPKLPSALPAPKGSPGEEVEGAPESPDKRVYNLDCWQFVACKVQRQANTLKEECNNSRRYGALATLKDLFLEASMPNVFYNRAFTLLLDPLLVCLSEPSEAARHIAACLLLKFLTEAAEVDTFLGDVLRGLVPRFGSSDIEGVAHLPPIMRPTPEYKPLQLVPVEKSEEVRQILLRVLQTVLNRTSDKSAWDNLDLIIGLIRAATMDICHEVKFVALQTVVEFFDRHKSMLLHFTEPVARSILSCLVHQHAKIRMGALRALTYVLACGLYKYNGEIIQMLAGWRDPNIVPIKALYETTTVRNYFAELLADQSPMVRMLFFDTIAQWLLDFKDKEDYEAWLFPYLLSGLFDPVRPIQQLVFRRLELLGKQYETIHEKDLRDIKQLGTPELWSYGGQACLTFPLGCYWDVPEESKSLEEGKQFVSFVSTYTERLQSLGFNGYSLSESQTERFITPGDALVGDPPRPCLGTRMMVRTYFRRYANTLFQHVEDFKEVTMAASARLMVVSFAFIEEACVEWLDNTLAICCRVLQASHHACPEALEAYKVAARLVGAFVDPEIYWDFVKGALEESCQEETHERVAKVGLLALLLEGSFAVLQKVSDSTVGLGRLKSVLPKIAEALCHTQLLQEQYINFAAESVTKVLEVLIPGALRQQATLSLTTRHHLLGVICSLAAPNGNDLETDANSPLAPRLQDLFDNLAVCSGVGSNGSSGRKEAGTIWESVEVSGSFLQTNLAALNTCIRYLPPVRIREEGTFELIFRKLQELSAATQKASTRRAARRTALALIKRLILESPPSSQLNGIDNGVSATQLCCTPAATKFSIYSEHSAFQEGAELRVSPTAPEEAKNSSEIQDKFLNSPIQAAAKILTSILLNKLSQLDIIDDLEDTLVALTEVFTLSQLPSSAVQTSLYEALETSGFTTTLARFLQDHTLHRRLFCLACEAYAHECAAKYPDKRPATVVEDMPLGKRRELRLSAIRAAASLKDQAVLLVRLSLPVVAKSPGSLKRLINALIRSLHPPSKLQQLQEMRMGENCGAASNELGSFEEETGLDKPYEQLRDDKLALTDRETEKLDRRTVLHCTSSLPFQPQSHWLLFHTASCLWDAVNIVMSCHGGLSSDDVSAHVPRNCPTCCYSHSLLMPRAWNLQAQSHLQLERAGRLLLELCTEAEISRAVDSCVTQVVELQGSMPADYKLRTRTFETDSRQCPETSPNLNQTVTMAKKQMSDVPAEIQKEQATLALIHVIRLLGSVCPSSVQECIRLYDSGGRFSRRETLVRLLDDRTTASSSSLQQATFTNHSRLEVA</sequence>
<dbReference type="PANTHER" id="PTHR16216:SF2">
    <property type="entry name" value="DYNEIN AXONEMAL ASSEMBLY FACTOR 5"/>
    <property type="match status" value="1"/>
</dbReference>
<dbReference type="Pfam" id="PF25757">
    <property type="entry name" value="TPR_DNAAF5"/>
    <property type="match status" value="2"/>
</dbReference>
<reference evidence="3" key="1">
    <citation type="submission" date="2013-10" db="EMBL/GenBank/DDBJ databases">
        <title>Genomic analysis of the causative agents of coccidiosis in chickens.</title>
        <authorList>
            <person name="Reid A.J."/>
            <person name="Blake D."/>
            <person name="Billington K."/>
            <person name="Browne H."/>
            <person name="Dunn M."/>
            <person name="Hung S."/>
            <person name="Kawahara F."/>
            <person name="Miranda-Saavedra D."/>
            <person name="Mourier T."/>
            <person name="Nagra H."/>
            <person name="Otto T.D."/>
            <person name="Rawlings N."/>
            <person name="Sanchez A."/>
            <person name="Sanders M."/>
            <person name="Subramaniam C."/>
            <person name="Tay Y."/>
            <person name="Dear P."/>
            <person name="Doerig C."/>
            <person name="Gruber A."/>
            <person name="Parkinson J."/>
            <person name="Shirley M."/>
            <person name="Wan K.L."/>
            <person name="Berriman M."/>
            <person name="Tomley F."/>
            <person name="Pain A."/>
        </authorList>
    </citation>
    <scope>NUCLEOTIDE SEQUENCE [LARGE SCALE GENOMIC DNA]</scope>
    <source>
        <strain evidence="3">Houghton</strain>
    </source>
</reference>
<proteinExistence type="predicted"/>
<dbReference type="Proteomes" id="UP000018201">
    <property type="component" value="Unassembled WGS sequence"/>
</dbReference>
<evidence type="ECO:0000313" key="4">
    <source>
        <dbReference type="Proteomes" id="UP000018201"/>
    </source>
</evidence>
<protein>
    <recommendedName>
        <fullName evidence="5">HEAT repeat-containing protein</fullName>
    </recommendedName>
</protein>
<dbReference type="InterPro" id="IPR016024">
    <property type="entry name" value="ARM-type_fold"/>
</dbReference>
<dbReference type="SUPFAM" id="SSF48371">
    <property type="entry name" value="ARM repeat"/>
    <property type="match status" value="1"/>
</dbReference>
<accession>U6G5P3</accession>
<dbReference type="EMBL" id="HG690459">
    <property type="protein sequence ID" value="CDI74623.1"/>
    <property type="molecule type" value="Genomic_DNA"/>
</dbReference>
<dbReference type="PANTHER" id="PTHR16216">
    <property type="entry name" value="DYNEIN ASSEMBLY FACTOR 5, AXONEMAL"/>
    <property type="match status" value="1"/>
</dbReference>
<evidence type="ECO:0008006" key="5">
    <source>
        <dbReference type="Google" id="ProtNLM"/>
    </source>
</evidence>
<feature type="domain" description="Dynein axonemal assembly factor 5 HEAT-repeat" evidence="1">
    <location>
        <begin position="516"/>
        <end position="717"/>
    </location>
</feature>
<evidence type="ECO:0000259" key="2">
    <source>
        <dbReference type="Pfam" id="PF25757"/>
    </source>
</evidence>
<dbReference type="Gene3D" id="1.25.10.10">
    <property type="entry name" value="Leucine-rich Repeat Variant"/>
    <property type="match status" value="1"/>
</dbReference>
<dbReference type="OrthoDB" id="413572at2759"/>
<dbReference type="InterPro" id="IPR057978">
    <property type="entry name" value="TPR_DAAF5"/>
</dbReference>
<feature type="domain" description="Dynein axonemal assembly factor 5 TPR repeats" evidence="2">
    <location>
        <begin position="218"/>
        <end position="335"/>
    </location>
</feature>
<name>U6G5P3_9EIME</name>
<dbReference type="InterPro" id="IPR052623">
    <property type="entry name" value="DAAF5"/>
</dbReference>
<reference evidence="3" key="2">
    <citation type="submission" date="2013-10" db="EMBL/GenBank/DDBJ databases">
        <authorList>
            <person name="Aslett M."/>
        </authorList>
    </citation>
    <scope>NUCLEOTIDE SEQUENCE [LARGE SCALE GENOMIC DNA]</scope>
    <source>
        <strain evidence="3">Houghton</strain>
    </source>
</reference>
<evidence type="ECO:0000259" key="1">
    <source>
        <dbReference type="Pfam" id="PF24573"/>
    </source>
</evidence>
<organism evidence="3 4">
    <name type="scientific">Eimeria praecox</name>
    <dbReference type="NCBI Taxonomy" id="51316"/>
    <lineage>
        <taxon>Eukaryota</taxon>
        <taxon>Sar</taxon>
        <taxon>Alveolata</taxon>
        <taxon>Apicomplexa</taxon>
        <taxon>Conoidasida</taxon>
        <taxon>Coccidia</taxon>
        <taxon>Eucoccidiorida</taxon>
        <taxon>Eimeriorina</taxon>
        <taxon>Eimeriidae</taxon>
        <taxon>Eimeria</taxon>
    </lineage>
</organism>
<evidence type="ECO:0000313" key="3">
    <source>
        <dbReference type="EMBL" id="CDI74623.1"/>
    </source>
</evidence>
<dbReference type="InterPro" id="IPR011989">
    <property type="entry name" value="ARM-like"/>
</dbReference>
<feature type="domain" description="Dynein axonemal assembly factor 5 TPR repeats" evidence="2">
    <location>
        <begin position="354"/>
        <end position="434"/>
    </location>
</feature>
<keyword evidence="4" id="KW-1185">Reference proteome</keyword>
<dbReference type="InterPro" id="IPR056497">
    <property type="entry name" value="HEAT_DAAF5"/>
</dbReference>